<evidence type="ECO:0000256" key="1">
    <source>
        <dbReference type="ARBA" id="ARBA00004651"/>
    </source>
</evidence>
<feature type="transmembrane region" description="Helical" evidence="6">
    <location>
        <begin position="243"/>
        <end position="262"/>
    </location>
</feature>
<keyword evidence="9" id="KW-1185">Reference proteome</keyword>
<dbReference type="GO" id="GO:0022904">
    <property type="term" value="P:respiratory electron transport chain"/>
    <property type="evidence" value="ECO:0007669"/>
    <property type="project" value="InterPro"/>
</dbReference>
<feature type="transmembrane region" description="Helical" evidence="6">
    <location>
        <begin position="126"/>
        <end position="149"/>
    </location>
</feature>
<keyword evidence="4 6" id="KW-1133">Transmembrane helix</keyword>
<evidence type="ECO:0000313" key="9">
    <source>
        <dbReference type="Proteomes" id="UP000185744"/>
    </source>
</evidence>
<dbReference type="AlphaFoldDB" id="A0A1Q6DWU6"/>
<feature type="domain" description="Cytochrome b561 bacterial/Ni-hydrogenase" evidence="7">
    <location>
        <begin position="74"/>
        <end position="275"/>
    </location>
</feature>
<dbReference type="Gene3D" id="1.20.950.20">
    <property type="entry name" value="Transmembrane di-heme cytochromes, Chain C"/>
    <property type="match status" value="1"/>
</dbReference>
<evidence type="ECO:0000256" key="6">
    <source>
        <dbReference type="SAM" id="Phobius"/>
    </source>
</evidence>
<dbReference type="Proteomes" id="UP000185744">
    <property type="component" value="Unassembled WGS sequence"/>
</dbReference>
<dbReference type="EMBL" id="MSDW01000001">
    <property type="protein sequence ID" value="OKY78841.1"/>
    <property type="molecule type" value="Genomic_DNA"/>
</dbReference>
<keyword evidence="5 6" id="KW-0472">Membrane</keyword>
<comment type="caution">
    <text evidence="8">The sequence shown here is derived from an EMBL/GenBank/DDBJ whole genome shotgun (WGS) entry which is preliminary data.</text>
</comment>
<dbReference type="InParanoid" id="A0A1Q6DWU6"/>
<evidence type="ECO:0000313" key="8">
    <source>
        <dbReference type="EMBL" id="OKY78841.1"/>
    </source>
</evidence>
<organism evidence="8 9">
    <name type="scientific">Methanohalarchaeum thermophilum</name>
    <dbReference type="NCBI Taxonomy" id="1903181"/>
    <lineage>
        <taxon>Archaea</taxon>
        <taxon>Methanobacteriati</taxon>
        <taxon>Methanobacteriota</taxon>
        <taxon>Methanonatronarchaeia</taxon>
        <taxon>Methanonatronarchaeales</taxon>
        <taxon>Methanonatronarchaeaceae</taxon>
        <taxon>Candidatus Methanohalarchaeum</taxon>
    </lineage>
</organism>
<dbReference type="PANTHER" id="PTHR30485:SF1">
    <property type="entry name" value="CYTOCHROME YDHU-RELATED"/>
    <property type="match status" value="1"/>
</dbReference>
<dbReference type="PANTHER" id="PTHR30485">
    <property type="entry name" value="NI/FE-HYDROGENASE 1 B-TYPE CYTOCHROME SUBUNIT"/>
    <property type="match status" value="1"/>
</dbReference>
<evidence type="ECO:0000256" key="5">
    <source>
        <dbReference type="ARBA" id="ARBA00023136"/>
    </source>
</evidence>
<proteinExistence type="predicted"/>
<dbReference type="GO" id="GO:0005886">
    <property type="term" value="C:plasma membrane"/>
    <property type="evidence" value="ECO:0007669"/>
    <property type="project" value="UniProtKB-SubCell"/>
</dbReference>
<feature type="transmembrane region" description="Helical" evidence="6">
    <location>
        <begin position="80"/>
        <end position="106"/>
    </location>
</feature>
<evidence type="ECO:0000256" key="2">
    <source>
        <dbReference type="ARBA" id="ARBA00022475"/>
    </source>
</evidence>
<evidence type="ECO:0000256" key="4">
    <source>
        <dbReference type="ARBA" id="ARBA00022989"/>
    </source>
</evidence>
<evidence type="ECO:0000256" key="3">
    <source>
        <dbReference type="ARBA" id="ARBA00022692"/>
    </source>
</evidence>
<protein>
    <submittedName>
        <fullName evidence="8">Formate dehydrogenase cytochrome b556 subunit</fullName>
    </submittedName>
</protein>
<feature type="transmembrane region" description="Helical" evidence="6">
    <location>
        <begin position="41"/>
        <end position="59"/>
    </location>
</feature>
<gene>
    <name evidence="8" type="ORF">BTN85_1344</name>
</gene>
<keyword evidence="2" id="KW-1003">Cell membrane</keyword>
<comment type="subcellular location">
    <subcellularLocation>
        <location evidence="1">Cell membrane</location>
        <topology evidence="1">Multi-pass membrane protein</topology>
    </subcellularLocation>
</comment>
<dbReference type="GO" id="GO:0020037">
    <property type="term" value="F:heme binding"/>
    <property type="evidence" value="ECO:0007669"/>
    <property type="project" value="TreeGrafter"/>
</dbReference>
<sequence length="295" mass="33913">MVSKEIFNRIVIATGLLVFLLAGLNWVHFLSKQNLLLYNTSANWLIILVALEGVIFSYLREDKNPIEKKGKILRHPIGSFIDHWTHATGFVVLAVSGILLGFRSYLLSNFPINYLFIPRLVQTNEITTFLFNLHFLGILFFVFAISYHISYHLKKKSNKILPKKGDPSKAIKETLHLLGLSEIPKEDKYEAVERLEYLAWSLIVIILIISGLIKVSSHIWFSGPTPPTWTNIMLYWSNLMHDTFALIGIALLIVHIITAAIIPSSWPFIKSMATGWMPKKEVKQKHEKWYEKIEE</sequence>
<accession>A0A1Q6DWU6</accession>
<keyword evidence="3 6" id="KW-0812">Transmembrane</keyword>
<dbReference type="InterPro" id="IPR051542">
    <property type="entry name" value="Hydrogenase_cytochrome"/>
</dbReference>
<dbReference type="InterPro" id="IPR016174">
    <property type="entry name" value="Di-haem_cyt_TM"/>
</dbReference>
<reference evidence="8" key="1">
    <citation type="submission" date="2016-12" db="EMBL/GenBank/DDBJ databases">
        <title>Discovery of methanogenic haloarchaea.</title>
        <authorList>
            <person name="Sorokin D.Y."/>
            <person name="Makarova K.S."/>
            <person name="Abbas B."/>
            <person name="Ferrer M."/>
            <person name="Golyshin P.N."/>
        </authorList>
    </citation>
    <scope>NUCLEOTIDE SEQUENCE [LARGE SCALE GENOMIC DNA]</scope>
    <source>
        <strain evidence="8">HMET1</strain>
    </source>
</reference>
<dbReference type="InterPro" id="IPR011577">
    <property type="entry name" value="Cyt_b561_bac/Ni-Hgenase"/>
</dbReference>
<evidence type="ECO:0000259" key="7">
    <source>
        <dbReference type="Pfam" id="PF01292"/>
    </source>
</evidence>
<dbReference type="SUPFAM" id="SSF81342">
    <property type="entry name" value="Transmembrane di-heme cytochromes"/>
    <property type="match status" value="1"/>
</dbReference>
<feature type="transmembrane region" description="Helical" evidence="6">
    <location>
        <begin position="197"/>
        <end position="223"/>
    </location>
</feature>
<feature type="transmembrane region" description="Helical" evidence="6">
    <location>
        <begin position="7"/>
        <end position="29"/>
    </location>
</feature>
<name>A0A1Q6DWU6_METT1</name>
<dbReference type="GO" id="GO:0009055">
    <property type="term" value="F:electron transfer activity"/>
    <property type="evidence" value="ECO:0007669"/>
    <property type="project" value="InterPro"/>
</dbReference>
<dbReference type="Pfam" id="PF01292">
    <property type="entry name" value="Ni_hydr_CYTB"/>
    <property type="match status" value="1"/>
</dbReference>
<dbReference type="STRING" id="1903181.BTN85_1344"/>